<name>A0A1R3T115_9BACT</name>
<comment type="subcellular location">
    <subcellularLocation>
        <location evidence="1 8">Cell outer membrane</location>
        <topology evidence="1 8">Multi-pass membrane protein</topology>
    </subcellularLocation>
</comment>
<organism evidence="12 13">
    <name type="scientific">Proteiniphilum saccharofermentans</name>
    <dbReference type="NCBI Taxonomy" id="1642647"/>
    <lineage>
        <taxon>Bacteria</taxon>
        <taxon>Pseudomonadati</taxon>
        <taxon>Bacteroidota</taxon>
        <taxon>Bacteroidia</taxon>
        <taxon>Bacteroidales</taxon>
        <taxon>Dysgonomonadaceae</taxon>
        <taxon>Proteiniphilum</taxon>
    </lineage>
</organism>
<keyword evidence="13" id="KW-1185">Reference proteome</keyword>
<gene>
    <name evidence="12" type="ORF">PSM36_3308</name>
</gene>
<evidence type="ECO:0000256" key="3">
    <source>
        <dbReference type="ARBA" id="ARBA00022452"/>
    </source>
</evidence>
<dbReference type="GO" id="GO:0009279">
    <property type="term" value="C:cell outer membrane"/>
    <property type="evidence" value="ECO:0007669"/>
    <property type="project" value="UniProtKB-SubCell"/>
</dbReference>
<dbReference type="Pfam" id="PF07715">
    <property type="entry name" value="Plug"/>
    <property type="match status" value="1"/>
</dbReference>
<dbReference type="InterPro" id="IPR023996">
    <property type="entry name" value="TonB-dep_OMP_SusC/RagA"/>
</dbReference>
<dbReference type="Pfam" id="PF00593">
    <property type="entry name" value="TonB_dep_Rec_b-barrel"/>
    <property type="match status" value="1"/>
</dbReference>
<dbReference type="Gene3D" id="2.170.130.10">
    <property type="entry name" value="TonB-dependent receptor, plug domain"/>
    <property type="match status" value="1"/>
</dbReference>
<dbReference type="NCBIfam" id="TIGR04056">
    <property type="entry name" value="OMP_RagA_SusC"/>
    <property type="match status" value="1"/>
</dbReference>
<evidence type="ECO:0000256" key="8">
    <source>
        <dbReference type="PROSITE-ProRule" id="PRU01360"/>
    </source>
</evidence>
<evidence type="ECO:0000313" key="12">
    <source>
        <dbReference type="EMBL" id="SCD22093.1"/>
    </source>
</evidence>
<reference evidence="12 13" key="1">
    <citation type="submission" date="2016-08" db="EMBL/GenBank/DDBJ databases">
        <authorList>
            <person name="Seilhamer J.J."/>
        </authorList>
    </citation>
    <scope>NUCLEOTIDE SEQUENCE [LARGE SCALE GENOMIC DNA]</scope>
    <source>
        <strain evidence="12">M3/6</strain>
    </source>
</reference>
<dbReference type="KEGG" id="psac:PSM36_3308"/>
<evidence type="ECO:0000256" key="1">
    <source>
        <dbReference type="ARBA" id="ARBA00004571"/>
    </source>
</evidence>
<keyword evidence="3 8" id="KW-1134">Transmembrane beta strand</keyword>
<feature type="domain" description="TonB-dependent receptor plug" evidence="11">
    <location>
        <begin position="130"/>
        <end position="231"/>
    </location>
</feature>
<dbReference type="AlphaFoldDB" id="A0A1R3T115"/>
<proteinExistence type="inferred from homology"/>
<dbReference type="InterPro" id="IPR037066">
    <property type="entry name" value="Plug_dom_sf"/>
</dbReference>
<evidence type="ECO:0000256" key="7">
    <source>
        <dbReference type="ARBA" id="ARBA00023237"/>
    </source>
</evidence>
<dbReference type="SUPFAM" id="SSF49464">
    <property type="entry name" value="Carboxypeptidase regulatory domain-like"/>
    <property type="match status" value="1"/>
</dbReference>
<evidence type="ECO:0000259" key="10">
    <source>
        <dbReference type="Pfam" id="PF00593"/>
    </source>
</evidence>
<keyword evidence="2 8" id="KW-0813">Transport</keyword>
<dbReference type="InterPro" id="IPR039426">
    <property type="entry name" value="TonB-dep_rcpt-like"/>
</dbReference>
<sequence length="1057" mass="116951">MNCKRSINNHYLYCLLIGVSLILLKPVTLHAEPLQNNTITGTVVSATDGEPLIGVSIFVKGTNNGTVTDIDGNYSINVNTGQTLVFSYIGFISQEVTVRENVINVSLAEDTEVLEELIVIGYGVQAKKLSTGATIQVKGDELNKMNTISPLQALQGKTPGVNITSTSGQPGSNMKVVIRGLGTVGNHSPLYLIDGIGGDISTLNPADIESIDVLKDAASAAIYGAQAANGVILITTKSGREGKAQVNFDAYYGVQNVARKADMLNATQYMTIMDEQALNSGNAAYDWNSFQSIYDPGSNLYDIDWVDTMFKKNAKTESYSLGITGGSATSTYAISLGYLNQEGIVGGADVSNYERYNFRVNSEHKLFNGFVKVGEQVSFIYRINNGINVGNQYNNTLRGAFGVSPLTPVYSDNNMYDSPYNDTSNSDWYNGDGNPYGLMMTNTNNEDKAGTFNGNLYAEIEPIKRLKLRTVFGAVYNASEYRSFTPLYHFSIYSYNDTRTSVSQNMNRGLGMTWTNTATYDWTMNNHAFNTLLGMEAYRYEGTYLGAGNGILKEGFDTWKYAYIDNGTASSSTDGLSASGNPHDESRSVSYFGRLGWNWKETYMVNATLRADGSSRFARGNRFGYFPSISAGWTLTNEPFMENAPSWLNFLKLRVSWGQVGNQNIANYQYLAPMKNSNTHYLFGTGGYNDENAAKELATNWGAYPNRLANENVTWETSEQANIGLDAYLLNTRLGVNLDLYTKNTKDWLVQAPILATVGAGAPYINGGSVKNSGIELALTWNDRINKDFSYNIGLNGAYNKNTVGEIPTEDGIIHGQTNQLYDNTPEFYRAENGKPIGYFWGYKTNGLFQNEQEITDWIAAGNGVLQNDVKPGDVKYTDVNHDGVIDDNDKVNLGKGMPDFTFGFNLSFEYKGFDFSVFTSGAVGQQIVQSYRSHTNKYANYTTAILNRWTGEGTSNKIPRVTEQNINWQFSDLFVHDADYLRISNITLGYDFSRFIKQKFISQARIYTQVQNAFTFTKYEGMDPEIGYGVDGWVTGIDVGYYPRPRTILFGVSLKF</sequence>
<dbReference type="Pfam" id="PF13715">
    <property type="entry name" value="CarbopepD_reg_2"/>
    <property type="match status" value="1"/>
</dbReference>
<evidence type="ECO:0000256" key="5">
    <source>
        <dbReference type="ARBA" id="ARBA00023077"/>
    </source>
</evidence>
<accession>A0A1R3T115</accession>
<keyword evidence="6 8" id="KW-0472">Membrane</keyword>
<dbReference type="EMBL" id="LT605205">
    <property type="protein sequence ID" value="SCD22093.1"/>
    <property type="molecule type" value="Genomic_DNA"/>
</dbReference>
<dbReference type="Gene3D" id="2.60.40.1120">
    <property type="entry name" value="Carboxypeptidase-like, regulatory domain"/>
    <property type="match status" value="1"/>
</dbReference>
<dbReference type="FunFam" id="2.60.40.1120:FF:000003">
    <property type="entry name" value="Outer membrane protein Omp121"/>
    <property type="match status" value="1"/>
</dbReference>
<dbReference type="Proteomes" id="UP000187464">
    <property type="component" value="Chromosome I"/>
</dbReference>
<evidence type="ECO:0000256" key="4">
    <source>
        <dbReference type="ARBA" id="ARBA00022692"/>
    </source>
</evidence>
<dbReference type="InterPro" id="IPR036942">
    <property type="entry name" value="Beta-barrel_TonB_sf"/>
</dbReference>
<dbReference type="InterPro" id="IPR012910">
    <property type="entry name" value="Plug_dom"/>
</dbReference>
<dbReference type="PROSITE" id="PS52016">
    <property type="entry name" value="TONB_DEPENDENT_REC_3"/>
    <property type="match status" value="1"/>
</dbReference>
<dbReference type="NCBIfam" id="TIGR04057">
    <property type="entry name" value="SusC_RagA_signa"/>
    <property type="match status" value="1"/>
</dbReference>
<feature type="domain" description="TonB-dependent receptor-like beta-barrel" evidence="10">
    <location>
        <begin position="416"/>
        <end position="911"/>
    </location>
</feature>
<dbReference type="InterPro" id="IPR008969">
    <property type="entry name" value="CarboxyPept-like_regulatory"/>
</dbReference>
<keyword evidence="5 9" id="KW-0798">TonB box</keyword>
<dbReference type="RefSeq" id="WP_076931794.1">
    <property type="nucleotide sequence ID" value="NZ_LT605205.1"/>
</dbReference>
<keyword evidence="4 8" id="KW-0812">Transmembrane</keyword>
<dbReference type="STRING" id="1642647.PSM36_3308"/>
<evidence type="ECO:0000256" key="6">
    <source>
        <dbReference type="ARBA" id="ARBA00023136"/>
    </source>
</evidence>
<dbReference type="SUPFAM" id="SSF56935">
    <property type="entry name" value="Porins"/>
    <property type="match status" value="1"/>
</dbReference>
<evidence type="ECO:0000313" key="13">
    <source>
        <dbReference type="Proteomes" id="UP000187464"/>
    </source>
</evidence>
<dbReference type="InterPro" id="IPR023997">
    <property type="entry name" value="TonB-dep_OMP_SusC/RagA_CS"/>
</dbReference>
<evidence type="ECO:0000259" key="11">
    <source>
        <dbReference type="Pfam" id="PF07715"/>
    </source>
</evidence>
<dbReference type="Gene3D" id="2.40.170.20">
    <property type="entry name" value="TonB-dependent receptor, beta-barrel domain"/>
    <property type="match status" value="1"/>
</dbReference>
<dbReference type="InterPro" id="IPR000531">
    <property type="entry name" value="Beta-barrel_TonB"/>
</dbReference>
<evidence type="ECO:0000256" key="2">
    <source>
        <dbReference type="ARBA" id="ARBA00022448"/>
    </source>
</evidence>
<evidence type="ECO:0000256" key="9">
    <source>
        <dbReference type="RuleBase" id="RU003357"/>
    </source>
</evidence>
<comment type="similarity">
    <text evidence="8 9">Belongs to the TonB-dependent receptor family.</text>
</comment>
<protein>
    <submittedName>
        <fullName evidence="12">TonB-linked outer membrane protein, SusC/RagA family</fullName>
    </submittedName>
</protein>
<keyword evidence="7 8" id="KW-0998">Cell outer membrane</keyword>